<dbReference type="AlphaFoldDB" id="A0A382J4E6"/>
<name>A0A382J4E6_9ZZZZ</name>
<proteinExistence type="predicted"/>
<reference evidence="2" key="1">
    <citation type="submission" date="2018-05" db="EMBL/GenBank/DDBJ databases">
        <authorList>
            <person name="Lanie J.A."/>
            <person name="Ng W.-L."/>
            <person name="Kazmierczak K.M."/>
            <person name="Andrzejewski T.M."/>
            <person name="Davidsen T.M."/>
            <person name="Wayne K.J."/>
            <person name="Tettelin H."/>
            <person name="Glass J.I."/>
            <person name="Rusch D."/>
            <person name="Podicherti R."/>
            <person name="Tsui H.-C.T."/>
            <person name="Winkler M.E."/>
        </authorList>
    </citation>
    <scope>NUCLEOTIDE SEQUENCE</scope>
</reference>
<evidence type="ECO:0000313" key="1">
    <source>
        <dbReference type="EMBL" id="SVB10456.1"/>
    </source>
</evidence>
<accession>A0A382J4E6</accession>
<gene>
    <name evidence="1" type="ORF">METZ01_LOCUS163310</name>
    <name evidence="2" type="ORF">METZ01_LOCUS258555</name>
</gene>
<organism evidence="2">
    <name type="scientific">marine metagenome</name>
    <dbReference type="NCBI Taxonomy" id="408172"/>
    <lineage>
        <taxon>unclassified sequences</taxon>
        <taxon>metagenomes</taxon>
        <taxon>ecological metagenomes</taxon>
    </lineage>
</organism>
<feature type="non-terminal residue" evidence="2">
    <location>
        <position position="1"/>
    </location>
</feature>
<evidence type="ECO:0000313" key="2">
    <source>
        <dbReference type="EMBL" id="SVC05701.1"/>
    </source>
</evidence>
<feature type="non-terminal residue" evidence="2">
    <location>
        <position position="26"/>
    </location>
</feature>
<dbReference type="EMBL" id="UINC01071069">
    <property type="protein sequence ID" value="SVC05701.1"/>
    <property type="molecule type" value="Genomic_DNA"/>
</dbReference>
<dbReference type="EMBL" id="UINC01028809">
    <property type="protein sequence ID" value="SVB10456.1"/>
    <property type="molecule type" value="Genomic_DNA"/>
</dbReference>
<protein>
    <submittedName>
        <fullName evidence="2">Uncharacterized protein</fullName>
    </submittedName>
</protein>
<sequence>VRKVIYPAVGGVDTIRIVEVADPVAG</sequence>